<feature type="signal peptide" evidence="2">
    <location>
        <begin position="1"/>
        <end position="28"/>
    </location>
</feature>
<proteinExistence type="predicted"/>
<organism evidence="3 4">
    <name type="scientific">Pelobates cultripes</name>
    <name type="common">Western spadefoot toad</name>
    <dbReference type="NCBI Taxonomy" id="61616"/>
    <lineage>
        <taxon>Eukaryota</taxon>
        <taxon>Metazoa</taxon>
        <taxon>Chordata</taxon>
        <taxon>Craniata</taxon>
        <taxon>Vertebrata</taxon>
        <taxon>Euteleostomi</taxon>
        <taxon>Amphibia</taxon>
        <taxon>Batrachia</taxon>
        <taxon>Anura</taxon>
        <taxon>Pelobatoidea</taxon>
        <taxon>Pelobatidae</taxon>
        <taxon>Pelobates</taxon>
    </lineage>
</organism>
<keyword evidence="2" id="KW-0732">Signal</keyword>
<evidence type="ECO:0000313" key="3">
    <source>
        <dbReference type="EMBL" id="CAH2313894.1"/>
    </source>
</evidence>
<evidence type="ECO:0000256" key="2">
    <source>
        <dbReference type="SAM" id="SignalP"/>
    </source>
</evidence>
<keyword evidence="1" id="KW-0472">Membrane</keyword>
<protein>
    <submittedName>
        <fullName evidence="3">Uncharacterized protein</fullName>
    </submittedName>
</protein>
<evidence type="ECO:0000313" key="4">
    <source>
        <dbReference type="Proteomes" id="UP001295444"/>
    </source>
</evidence>
<dbReference type="EMBL" id="OW240920">
    <property type="protein sequence ID" value="CAH2313894.1"/>
    <property type="molecule type" value="Genomic_DNA"/>
</dbReference>
<keyword evidence="1" id="KW-0812">Transmembrane</keyword>
<feature type="transmembrane region" description="Helical" evidence="1">
    <location>
        <begin position="38"/>
        <end position="65"/>
    </location>
</feature>
<dbReference type="Proteomes" id="UP001295444">
    <property type="component" value="Chromosome 09"/>
</dbReference>
<accession>A0AAD1SZR5</accession>
<gene>
    <name evidence="3" type="ORF">PECUL_23A040585</name>
</gene>
<feature type="chain" id="PRO_5042129278" evidence="2">
    <location>
        <begin position="29"/>
        <end position="95"/>
    </location>
</feature>
<dbReference type="AlphaFoldDB" id="A0AAD1SZR5"/>
<evidence type="ECO:0000256" key="1">
    <source>
        <dbReference type="SAM" id="Phobius"/>
    </source>
</evidence>
<keyword evidence="4" id="KW-1185">Reference proteome</keyword>
<keyword evidence="1" id="KW-1133">Transmembrane helix</keyword>
<reference evidence="3" key="1">
    <citation type="submission" date="2022-03" db="EMBL/GenBank/DDBJ databases">
        <authorList>
            <person name="Alioto T."/>
            <person name="Alioto T."/>
            <person name="Gomez Garrido J."/>
        </authorList>
    </citation>
    <scope>NUCLEOTIDE SEQUENCE</scope>
</reference>
<sequence>MARGLCISMAKTWLLVAGFILTAQNTDAATTSAPAPVPGWGIALLVLVSIILACLLLSMCCLPFLCCRSSSGDNNQNDQTFYMPHFRLSKRSAQN</sequence>
<name>A0AAD1SZR5_PELCU</name>